<reference evidence="6 8" key="1">
    <citation type="submission" date="2019-09" db="EMBL/GenBank/DDBJ databases">
        <title>Draft genome sequences of 48 bacterial type strains from the CCUG.</title>
        <authorList>
            <person name="Tunovic T."/>
            <person name="Pineiro-Iglesias B."/>
            <person name="Unosson C."/>
            <person name="Inganas E."/>
            <person name="Ohlen M."/>
            <person name="Cardew S."/>
            <person name="Jensie-Markopoulos S."/>
            <person name="Salva-Serra F."/>
            <person name="Jaen-Luchoro D."/>
            <person name="Karlsson R."/>
            <person name="Svensson-Stadler L."/>
            <person name="Chun J."/>
            <person name="Moore E."/>
        </authorList>
    </citation>
    <scope>NUCLEOTIDE SEQUENCE [LARGE SCALE GENOMIC DNA]</scope>
    <source>
        <strain evidence="6 8">CCUG 54555</strain>
    </source>
</reference>
<dbReference type="Proteomes" id="UP000430232">
    <property type="component" value="Unassembled WGS sequence"/>
</dbReference>
<protein>
    <submittedName>
        <fullName evidence="6">Pirin family protein</fullName>
    </submittedName>
</protein>
<evidence type="ECO:0000313" key="6">
    <source>
        <dbReference type="EMBL" id="KAB0643055.1"/>
    </source>
</evidence>
<feature type="binding site" evidence="2">
    <location>
        <position position="66"/>
    </location>
    <ligand>
        <name>Fe cation</name>
        <dbReference type="ChEBI" id="CHEBI:24875"/>
    </ligand>
</feature>
<keyword evidence="8" id="KW-1185">Reference proteome</keyword>
<dbReference type="InterPro" id="IPR011051">
    <property type="entry name" value="RmlC_Cupin_sf"/>
</dbReference>
<evidence type="ECO:0000313" key="9">
    <source>
        <dbReference type="Proteomes" id="UP000494222"/>
    </source>
</evidence>
<feature type="domain" description="Pirin N-terminal" evidence="4">
    <location>
        <begin position="27"/>
        <end position="132"/>
    </location>
</feature>
<feature type="binding site" evidence="2">
    <location>
        <position position="112"/>
    </location>
    <ligand>
        <name>Fe cation</name>
        <dbReference type="ChEBI" id="CHEBI:24875"/>
    </ligand>
</feature>
<dbReference type="Pfam" id="PF02678">
    <property type="entry name" value="Pirin"/>
    <property type="match status" value="1"/>
</dbReference>
<feature type="domain" description="Pirin C-terminal" evidence="5">
    <location>
        <begin position="186"/>
        <end position="286"/>
    </location>
</feature>
<accession>A0A6H9TRS0</accession>
<evidence type="ECO:0000259" key="4">
    <source>
        <dbReference type="Pfam" id="PF02678"/>
    </source>
</evidence>
<dbReference type="CDD" id="cd02247">
    <property type="entry name" value="cupin_pirin_C"/>
    <property type="match status" value="1"/>
</dbReference>
<dbReference type="Gene3D" id="2.60.120.10">
    <property type="entry name" value="Jelly Rolls"/>
    <property type="match status" value="2"/>
</dbReference>
<dbReference type="EMBL" id="VZOJ01000017">
    <property type="protein sequence ID" value="KAB0643055.1"/>
    <property type="molecule type" value="Genomic_DNA"/>
</dbReference>
<dbReference type="SUPFAM" id="SSF51182">
    <property type="entry name" value="RmlC-like cupins"/>
    <property type="match status" value="1"/>
</dbReference>
<feature type="binding site" evidence="2">
    <location>
        <position position="110"/>
    </location>
    <ligand>
        <name>Fe cation</name>
        <dbReference type="ChEBI" id="CHEBI:24875"/>
    </ligand>
</feature>
<dbReference type="InterPro" id="IPR008778">
    <property type="entry name" value="Pirin_C_dom"/>
</dbReference>
<dbReference type="AlphaFoldDB" id="A0A6H9TRS0"/>
<name>A0A6H9TRS0_9BURK</name>
<evidence type="ECO:0000259" key="5">
    <source>
        <dbReference type="Pfam" id="PF05726"/>
    </source>
</evidence>
<gene>
    <name evidence="7" type="ORF">BLA24064_02429</name>
    <name evidence="6" type="ORF">F7R21_09300</name>
</gene>
<dbReference type="PIRSF" id="PIRSF006232">
    <property type="entry name" value="Pirin"/>
    <property type="match status" value="1"/>
</dbReference>
<dbReference type="InterPro" id="IPR003829">
    <property type="entry name" value="Pirin_N_dom"/>
</dbReference>
<evidence type="ECO:0000313" key="8">
    <source>
        <dbReference type="Proteomes" id="UP000430232"/>
    </source>
</evidence>
<dbReference type="GeneID" id="99789693"/>
<evidence type="ECO:0000256" key="3">
    <source>
        <dbReference type="RuleBase" id="RU003457"/>
    </source>
</evidence>
<dbReference type="CDD" id="cd02909">
    <property type="entry name" value="cupin_pirin_N"/>
    <property type="match status" value="1"/>
</dbReference>
<organism evidence="6 8">
    <name type="scientific">Burkholderia latens</name>
    <dbReference type="NCBI Taxonomy" id="488446"/>
    <lineage>
        <taxon>Bacteria</taxon>
        <taxon>Pseudomonadati</taxon>
        <taxon>Pseudomonadota</taxon>
        <taxon>Betaproteobacteria</taxon>
        <taxon>Burkholderiales</taxon>
        <taxon>Burkholderiaceae</taxon>
        <taxon>Burkholderia</taxon>
        <taxon>Burkholderia cepacia complex</taxon>
    </lineage>
</organism>
<dbReference type="RefSeq" id="WP_151063999.1">
    <property type="nucleotide sequence ID" value="NZ_CABVPL010000013.1"/>
</dbReference>
<dbReference type="PANTHER" id="PTHR13903">
    <property type="entry name" value="PIRIN-RELATED"/>
    <property type="match status" value="1"/>
</dbReference>
<keyword evidence="2" id="KW-0479">Metal-binding</keyword>
<reference evidence="7 9" key="2">
    <citation type="submission" date="2019-09" db="EMBL/GenBank/DDBJ databases">
        <authorList>
            <person name="Depoorter E."/>
        </authorList>
    </citation>
    <scope>NUCLEOTIDE SEQUENCE [LARGE SCALE GENOMIC DNA]</scope>
    <source>
        <strain evidence="7">LMG 24064</strain>
    </source>
</reference>
<dbReference type="GO" id="GO:0046872">
    <property type="term" value="F:metal ion binding"/>
    <property type="evidence" value="ECO:0007669"/>
    <property type="project" value="UniProtKB-KW"/>
</dbReference>
<proteinExistence type="inferred from homology"/>
<comment type="similarity">
    <text evidence="1 3">Belongs to the pirin family.</text>
</comment>
<dbReference type="PANTHER" id="PTHR13903:SF8">
    <property type="entry name" value="PIRIN"/>
    <property type="match status" value="1"/>
</dbReference>
<dbReference type="OrthoDB" id="321327at2"/>
<comment type="cofactor">
    <cofactor evidence="2">
        <name>Fe cation</name>
        <dbReference type="ChEBI" id="CHEBI:24875"/>
    </cofactor>
    <text evidence="2">Binds 1 Fe cation per subunit.</text>
</comment>
<dbReference type="EMBL" id="CABVPL010000013">
    <property type="protein sequence ID" value="VWB53199.1"/>
    <property type="molecule type" value="Genomic_DNA"/>
</dbReference>
<feature type="binding site" evidence="2">
    <location>
        <position position="68"/>
    </location>
    <ligand>
        <name>Fe cation</name>
        <dbReference type="ChEBI" id="CHEBI:24875"/>
    </ligand>
</feature>
<dbReference type="Proteomes" id="UP000494222">
    <property type="component" value="Unassembled WGS sequence"/>
</dbReference>
<evidence type="ECO:0000256" key="1">
    <source>
        <dbReference type="ARBA" id="ARBA00008416"/>
    </source>
</evidence>
<dbReference type="Pfam" id="PF05726">
    <property type="entry name" value="Pirin_C"/>
    <property type="match status" value="1"/>
</dbReference>
<dbReference type="InterPro" id="IPR012093">
    <property type="entry name" value="Pirin"/>
</dbReference>
<keyword evidence="2" id="KW-0408">Iron</keyword>
<evidence type="ECO:0000313" key="7">
    <source>
        <dbReference type="EMBL" id="VWB53199.1"/>
    </source>
</evidence>
<sequence>MNVLNGEAAAKVARVVPAKWTIEGEGMQVRRALPAPRLEAVGPFILLDHFGPVTFGPGEARGAPNHPHRGFETLSYLLEGRGEHRDSLGNHSVIGPGEAQWMRAGSGILHDEGADEAVRRHGGRIHGLQFWINLPRGTKMSPPAYRHVGRDAIRVIQVGDATLQLVAGTLGDWQGPVQSFARPWLAHVLLPAGGIVEIAPEAAEFGVYVAEGSLRMGDDAQAVGSGQLALLTAGKRLLLRAEADTHAFVLGGDPLDAPILRYGPFVMNTEVEVREAIQDFHTGRFGRIPAVPSASRTAHVEAEVAS</sequence>
<dbReference type="InterPro" id="IPR014710">
    <property type="entry name" value="RmlC-like_jellyroll"/>
</dbReference>
<evidence type="ECO:0000256" key="2">
    <source>
        <dbReference type="PIRSR" id="PIRSR006232-1"/>
    </source>
</evidence>